<keyword evidence="1 2" id="KW-0732">Signal</keyword>
<protein>
    <submittedName>
        <fullName evidence="3">VCBS repeat-containing protein</fullName>
    </submittedName>
</protein>
<evidence type="ECO:0000313" key="3">
    <source>
        <dbReference type="EMBL" id="MBO1268635.1"/>
    </source>
</evidence>
<accession>A0A939KPE9</accession>
<name>A0A939KPE9_9MICC</name>
<dbReference type="PANTHER" id="PTHR46580">
    <property type="entry name" value="SENSOR KINASE-RELATED"/>
    <property type="match status" value="1"/>
</dbReference>
<sequence length="681" mass="68464">MKYALSVRSALAVAVVLLAGLVSLGPADAATTAPTFSRSDYQQLGNNHVAADFNGDGKADIAGQGAQSAAVLLNAGDGTFGARAEYAVADFTQDLAAADFNGDAALDLMVTINNPQTSLSLLTGKGDGTFNAAINFPNTSGLDAPTIVATDLNNDGKSDVVVGHQIACFTAPCVVGRTISVMLGNGNGTFQPSREIDIGTESAKIAVGDFNRDGIKDLSIASSRARVVNLLGIGDGTFIQQPTLTLIAENNLGMDATDVDVADFNRDAIEDLVVAVALNGSKTAVLLGNGNGTFGQPLLLQEPGLRVPQFQAVADYNLDGFLDLALSLGNGTDGLMEIRNGNGDGTFQTPVMFLVPPSGSSIGGFAIIPADFNADGKVDLALGVVGAAPSFAVLRNTTGVTPPPTPAAPALLTPAQGASPPQPVFFDWSDVTAATSYRIQIDDSSTFTAPIVVNQVVTASQFTAPVLGAQQHWWRVQGINSAGTAGAWSTVRQFTPQAAAPTPALSALSVSPSTVVGGNGSQGTVTLTAAAPSGGFVVALSSSSTSATVPASVTVPAGATSAGFTVSTSPVTTSTAVTITSSAGGITRTATLTVTPQPVTATLTVTATGRSGESITSTPAGINVPVGSSGSASFAVGTTITLRATNNRDVVWSGTCSSGGNKTKTCTFTINGSATVTANVQ</sequence>
<dbReference type="GO" id="GO:0005975">
    <property type="term" value="P:carbohydrate metabolic process"/>
    <property type="evidence" value="ECO:0007669"/>
    <property type="project" value="UniProtKB-ARBA"/>
</dbReference>
<dbReference type="EMBL" id="JAFNLL010000026">
    <property type="protein sequence ID" value="MBO1268635.1"/>
    <property type="molecule type" value="Genomic_DNA"/>
</dbReference>
<dbReference type="AlphaFoldDB" id="A0A939KPE9"/>
<dbReference type="InterPro" id="IPR013783">
    <property type="entry name" value="Ig-like_fold"/>
</dbReference>
<dbReference type="SUPFAM" id="SSF69318">
    <property type="entry name" value="Integrin alpha N-terminal domain"/>
    <property type="match status" value="1"/>
</dbReference>
<dbReference type="RefSeq" id="WP_207616432.1">
    <property type="nucleotide sequence ID" value="NZ_JAFNLL010000026.1"/>
</dbReference>
<keyword evidence="4" id="KW-1185">Reference proteome</keyword>
<dbReference type="InterPro" id="IPR013517">
    <property type="entry name" value="FG-GAP"/>
</dbReference>
<reference evidence="3" key="1">
    <citation type="submission" date="2021-03" db="EMBL/GenBank/DDBJ databases">
        <title>A new species, PO-11, isolated from a karst cave deposit.</title>
        <authorList>
            <person name="Zhaoxiaoyong W."/>
        </authorList>
    </citation>
    <scope>NUCLEOTIDE SEQUENCE</scope>
    <source>
        <strain evidence="3">PO-11</strain>
    </source>
</reference>
<feature type="signal peptide" evidence="2">
    <location>
        <begin position="1"/>
        <end position="29"/>
    </location>
</feature>
<dbReference type="Gene3D" id="2.60.40.10">
    <property type="entry name" value="Immunoglobulins"/>
    <property type="match status" value="1"/>
</dbReference>
<dbReference type="Proteomes" id="UP000664164">
    <property type="component" value="Unassembled WGS sequence"/>
</dbReference>
<dbReference type="InterPro" id="IPR028994">
    <property type="entry name" value="Integrin_alpha_N"/>
</dbReference>
<dbReference type="Pfam" id="PF13517">
    <property type="entry name" value="FG-GAP_3"/>
    <property type="match status" value="3"/>
</dbReference>
<dbReference type="Gene3D" id="2.130.10.130">
    <property type="entry name" value="Integrin alpha, N-terminal"/>
    <property type="match status" value="2"/>
</dbReference>
<evidence type="ECO:0000313" key="4">
    <source>
        <dbReference type="Proteomes" id="UP000664164"/>
    </source>
</evidence>
<proteinExistence type="predicted"/>
<evidence type="ECO:0000256" key="2">
    <source>
        <dbReference type="SAM" id="SignalP"/>
    </source>
</evidence>
<evidence type="ECO:0000256" key="1">
    <source>
        <dbReference type="ARBA" id="ARBA00022729"/>
    </source>
</evidence>
<comment type="caution">
    <text evidence="3">The sequence shown here is derived from an EMBL/GenBank/DDBJ whole genome shotgun (WGS) entry which is preliminary data.</text>
</comment>
<feature type="chain" id="PRO_5037827932" evidence="2">
    <location>
        <begin position="30"/>
        <end position="681"/>
    </location>
</feature>
<organism evidence="3 4">
    <name type="scientific">Arthrobacter cavernae</name>
    <dbReference type="NCBI Taxonomy" id="2817681"/>
    <lineage>
        <taxon>Bacteria</taxon>
        <taxon>Bacillati</taxon>
        <taxon>Actinomycetota</taxon>
        <taxon>Actinomycetes</taxon>
        <taxon>Micrococcales</taxon>
        <taxon>Micrococcaceae</taxon>
        <taxon>Arthrobacter</taxon>
    </lineage>
</organism>
<gene>
    <name evidence="3" type="ORF">J1902_11725</name>
</gene>